<organism evidence="1 2">
    <name type="scientific">Vibrio phage Ceto</name>
    <dbReference type="NCBI Taxonomy" id="2570300"/>
    <lineage>
        <taxon>Viruses</taxon>
        <taxon>Duplodnaviria</taxon>
        <taxon>Heunggongvirae</taxon>
        <taxon>Uroviricota</taxon>
        <taxon>Caudoviricetes</taxon>
        <taxon>Demerecviridae</taxon>
        <taxon>Ermolyevavirinae</taxon>
        <taxon>Cetovirus</taxon>
        <taxon>Cetovirus ceto</taxon>
    </lineage>
</organism>
<proteinExistence type="predicted"/>
<gene>
    <name evidence="1" type="ORF">CETO_30</name>
</gene>
<dbReference type="EMBL" id="MG649966">
    <property type="protein sequence ID" value="AUG85037.1"/>
    <property type="molecule type" value="Genomic_DNA"/>
</dbReference>
<evidence type="ECO:0000313" key="1">
    <source>
        <dbReference type="EMBL" id="AUG85037.1"/>
    </source>
</evidence>
<accession>A0A2H5BGC0</accession>
<dbReference type="Proteomes" id="UP000240819">
    <property type="component" value="Segment"/>
</dbReference>
<name>A0A2H5BGC0_9CAUD</name>
<protein>
    <submittedName>
        <fullName evidence="1">1,4-dihydroxy-6-naphthoate synthase</fullName>
    </submittedName>
</protein>
<keyword evidence="2" id="KW-1185">Reference proteome</keyword>
<sequence>MSCKPLSALQSMDCCKDIPAFITELLRILFILYCIGVGNNGSPCSINPEDKSIPDTLLILLAVNDTSKASGSLSARDTSSDCTAALDTLCVPALVTINISQNSGDIPNSSPYSYTLACNLVKPANSNSTPSEKLLVPNTPKLNVAEFLELAYVYGFAFFECRVFLEPDDLLKVWLKSNWVRASNRYPIPL</sequence>
<reference evidence="1 2" key="1">
    <citation type="submission" date="2017-12" db="EMBL/GenBank/DDBJ databases">
        <authorList>
            <person name="Lestochi C.V."/>
            <person name="Miller K.C."/>
            <person name="Miller J.S."/>
            <person name="Stanton M.L."/>
            <person name="Broussard G.W."/>
        </authorList>
    </citation>
    <scope>NUCLEOTIDE SEQUENCE [LARGE SCALE GENOMIC DNA]</scope>
</reference>
<evidence type="ECO:0000313" key="2">
    <source>
        <dbReference type="Proteomes" id="UP000240819"/>
    </source>
</evidence>